<dbReference type="SMART" id="SM00320">
    <property type="entry name" value="WD40"/>
    <property type="match status" value="2"/>
</dbReference>
<protein>
    <submittedName>
        <fullName evidence="2">Uncharacterized protein</fullName>
    </submittedName>
</protein>
<dbReference type="Gene3D" id="2.130.10.10">
    <property type="entry name" value="YVTN repeat-like/Quinoprotein amine dehydrogenase"/>
    <property type="match status" value="1"/>
</dbReference>
<dbReference type="SUPFAM" id="SSF50998">
    <property type="entry name" value="Quinoprotein alcohol dehydrogenase-like"/>
    <property type="match status" value="1"/>
</dbReference>
<dbReference type="InterPro" id="IPR015943">
    <property type="entry name" value="WD40/YVTN_repeat-like_dom_sf"/>
</dbReference>
<keyword evidence="3" id="KW-1185">Reference proteome</keyword>
<proteinExistence type="predicted"/>
<feature type="repeat" description="WD" evidence="1">
    <location>
        <begin position="52"/>
        <end position="89"/>
    </location>
</feature>
<organism evidence="2 3">
    <name type="scientific">Streptomyces agglomeratus</name>
    <dbReference type="NCBI Taxonomy" id="285458"/>
    <lineage>
        <taxon>Bacteria</taxon>
        <taxon>Bacillati</taxon>
        <taxon>Actinomycetota</taxon>
        <taxon>Actinomycetes</taxon>
        <taxon>Kitasatosporales</taxon>
        <taxon>Streptomycetaceae</taxon>
        <taxon>Streptomyces</taxon>
    </lineage>
</organism>
<sequence length="89" mass="9699">MWDMTTRSVETVITEREAVWSPCVDGKSLALGDRSGHVRLWDVGSRTVTGTLTAHTDCAASMSFSPDGKKLDTGGWDGTVRLWDLARAD</sequence>
<dbReference type="Proteomes" id="UP000095759">
    <property type="component" value="Unassembled WGS sequence"/>
</dbReference>
<dbReference type="PANTHER" id="PTHR19879:SF9">
    <property type="entry name" value="TRANSCRIPTION INITIATION FACTOR TFIID SUBUNIT 5"/>
    <property type="match status" value="1"/>
</dbReference>
<dbReference type="Pfam" id="PF00400">
    <property type="entry name" value="WD40"/>
    <property type="match status" value="1"/>
</dbReference>
<accession>A0A1E5PGL7</accession>
<evidence type="ECO:0000313" key="2">
    <source>
        <dbReference type="EMBL" id="OEJ28700.1"/>
    </source>
</evidence>
<dbReference type="InterPro" id="IPR001680">
    <property type="entry name" value="WD40_rpt"/>
</dbReference>
<dbReference type="EMBL" id="MEHJ01000001">
    <property type="protein sequence ID" value="OEJ28700.1"/>
    <property type="molecule type" value="Genomic_DNA"/>
</dbReference>
<dbReference type="PROSITE" id="PS50294">
    <property type="entry name" value="WD_REPEATS_REGION"/>
    <property type="match status" value="1"/>
</dbReference>
<evidence type="ECO:0000313" key="3">
    <source>
        <dbReference type="Proteomes" id="UP000095759"/>
    </source>
</evidence>
<gene>
    <name evidence="2" type="ORF">AS594_33780</name>
</gene>
<evidence type="ECO:0000256" key="1">
    <source>
        <dbReference type="PROSITE-ProRule" id="PRU00221"/>
    </source>
</evidence>
<dbReference type="InterPro" id="IPR011047">
    <property type="entry name" value="Quinoprotein_ADH-like_sf"/>
</dbReference>
<name>A0A1E5PGL7_9ACTN</name>
<dbReference type="PANTHER" id="PTHR19879">
    <property type="entry name" value="TRANSCRIPTION INITIATION FACTOR TFIID"/>
    <property type="match status" value="1"/>
</dbReference>
<keyword evidence="1" id="KW-0853">WD repeat</keyword>
<reference evidence="2 3" key="1">
    <citation type="submission" date="2016-08" db="EMBL/GenBank/DDBJ databases">
        <title>Complete genome sequence of Streptomyces agglomeratus strain 6-3-2, a novel anti-MRSA actinomycete isolated from Wuli of Tebit, China.</title>
        <authorList>
            <person name="Chen X."/>
        </authorList>
    </citation>
    <scope>NUCLEOTIDE SEQUENCE [LARGE SCALE GENOMIC DNA]</scope>
    <source>
        <strain evidence="2 3">6-3-2</strain>
    </source>
</reference>
<comment type="caution">
    <text evidence="2">The sequence shown here is derived from an EMBL/GenBank/DDBJ whole genome shotgun (WGS) entry which is preliminary data.</text>
</comment>
<dbReference type="PROSITE" id="PS50082">
    <property type="entry name" value="WD_REPEATS_2"/>
    <property type="match status" value="1"/>
</dbReference>
<dbReference type="AlphaFoldDB" id="A0A1E5PGL7"/>